<proteinExistence type="predicted"/>
<sequence>MWSMDLPFKKLENGHESQDKSMSLKEIQEQLRRDYPDINDYYHAGVWDLEKDSTSALKPVAIFEDRRCADPKQRVCYNGH</sequence>
<organism evidence="2 3">
    <name type="scientific">Gongylonema pulchrum</name>
    <dbReference type="NCBI Taxonomy" id="637853"/>
    <lineage>
        <taxon>Eukaryota</taxon>
        <taxon>Metazoa</taxon>
        <taxon>Ecdysozoa</taxon>
        <taxon>Nematoda</taxon>
        <taxon>Chromadorea</taxon>
        <taxon>Rhabditida</taxon>
        <taxon>Spirurina</taxon>
        <taxon>Spiruromorpha</taxon>
        <taxon>Spiruroidea</taxon>
        <taxon>Gongylonematidae</taxon>
        <taxon>Gongylonema</taxon>
    </lineage>
</organism>
<dbReference type="EMBL" id="UYRT01106610">
    <property type="protein sequence ID" value="VDN44596.1"/>
    <property type="molecule type" value="Genomic_DNA"/>
</dbReference>
<gene>
    <name evidence="2" type="ORF">GPUH_LOCUS25736</name>
</gene>
<accession>A0A3P7RNC2</accession>
<keyword evidence="3" id="KW-1185">Reference proteome</keyword>
<feature type="compositionally biased region" description="Basic and acidic residues" evidence="1">
    <location>
        <begin position="7"/>
        <end position="23"/>
    </location>
</feature>
<evidence type="ECO:0000313" key="2">
    <source>
        <dbReference type="EMBL" id="VDN44596.1"/>
    </source>
</evidence>
<dbReference type="Proteomes" id="UP000271098">
    <property type="component" value="Unassembled WGS sequence"/>
</dbReference>
<reference evidence="2 3" key="1">
    <citation type="submission" date="2018-11" db="EMBL/GenBank/DDBJ databases">
        <authorList>
            <consortium name="Pathogen Informatics"/>
        </authorList>
    </citation>
    <scope>NUCLEOTIDE SEQUENCE [LARGE SCALE GENOMIC DNA]</scope>
</reference>
<evidence type="ECO:0000313" key="3">
    <source>
        <dbReference type="Proteomes" id="UP000271098"/>
    </source>
</evidence>
<name>A0A3P7RNC2_9BILA</name>
<evidence type="ECO:0000256" key="1">
    <source>
        <dbReference type="SAM" id="MobiDB-lite"/>
    </source>
</evidence>
<dbReference type="AlphaFoldDB" id="A0A3P7RNC2"/>
<feature type="region of interest" description="Disordered" evidence="1">
    <location>
        <begin position="1"/>
        <end position="23"/>
    </location>
</feature>
<protein>
    <submittedName>
        <fullName evidence="2">Uncharacterized protein</fullName>
    </submittedName>
</protein>